<keyword evidence="3" id="KW-1185">Reference proteome</keyword>
<dbReference type="KEGG" id="aup:AsAng_0024860"/>
<evidence type="ECO:0000313" key="2">
    <source>
        <dbReference type="EMBL" id="BDS11772.1"/>
    </source>
</evidence>
<dbReference type="AlphaFoldDB" id="A0A916DTG4"/>
<organism evidence="2 3">
    <name type="scientific">Aureispira anguillae</name>
    <dbReference type="NCBI Taxonomy" id="2864201"/>
    <lineage>
        <taxon>Bacteria</taxon>
        <taxon>Pseudomonadati</taxon>
        <taxon>Bacteroidota</taxon>
        <taxon>Saprospiria</taxon>
        <taxon>Saprospirales</taxon>
        <taxon>Saprospiraceae</taxon>
        <taxon>Aureispira</taxon>
    </lineage>
</organism>
<evidence type="ECO:0008006" key="4">
    <source>
        <dbReference type="Google" id="ProtNLM"/>
    </source>
</evidence>
<name>A0A916DTG4_9BACT</name>
<sequence>MYTKLKTLLIALLFTTFFVTQGFASNSFSPPPGEQETLQFIIYYEGDILKTMNNKNSVLGTFTEIYELKVVETIKMDEFSERVLLEVGTKVDEPVELAKEISLADNVLMVEVLNPVVETHKAEVIR</sequence>
<feature type="signal peptide" evidence="1">
    <location>
        <begin position="1"/>
        <end position="24"/>
    </location>
</feature>
<dbReference type="EMBL" id="AP026867">
    <property type="protein sequence ID" value="BDS11772.1"/>
    <property type="molecule type" value="Genomic_DNA"/>
</dbReference>
<evidence type="ECO:0000313" key="3">
    <source>
        <dbReference type="Proteomes" id="UP001060919"/>
    </source>
</evidence>
<gene>
    <name evidence="2" type="ORF">AsAng_0024860</name>
</gene>
<protein>
    <recommendedName>
        <fullName evidence="4">DUF3221 domain-containing protein</fullName>
    </recommendedName>
</protein>
<proteinExistence type="predicted"/>
<reference evidence="2" key="1">
    <citation type="submission" date="2022-09" db="EMBL/GenBank/DDBJ databases">
        <title>Aureispira anguillicida sp. nov., isolated from Leptocephalus of Japanese eel Anguilla japonica.</title>
        <authorList>
            <person name="Yuasa K."/>
            <person name="Mekata T."/>
            <person name="Ikunari K."/>
        </authorList>
    </citation>
    <scope>NUCLEOTIDE SEQUENCE</scope>
    <source>
        <strain evidence="2">EL160426</strain>
    </source>
</reference>
<accession>A0A916DTG4</accession>
<feature type="chain" id="PRO_5036880719" description="DUF3221 domain-containing protein" evidence="1">
    <location>
        <begin position="25"/>
        <end position="126"/>
    </location>
</feature>
<keyword evidence="1" id="KW-0732">Signal</keyword>
<dbReference type="RefSeq" id="WP_264792918.1">
    <property type="nucleotide sequence ID" value="NZ_AP026867.1"/>
</dbReference>
<dbReference type="Proteomes" id="UP001060919">
    <property type="component" value="Chromosome"/>
</dbReference>
<evidence type="ECO:0000256" key="1">
    <source>
        <dbReference type="SAM" id="SignalP"/>
    </source>
</evidence>